<gene>
    <name evidence="2" type="ORF">N7537_002944</name>
</gene>
<dbReference type="RefSeq" id="XP_056758997.1">
    <property type="nucleotide sequence ID" value="XM_056894002.1"/>
</dbReference>
<reference evidence="2" key="1">
    <citation type="journal article" date="2023" name="IMA Fungus">
        <title>Comparative genomic study of the Penicillium genus elucidates a diverse pangenome and 15 lateral gene transfer events.</title>
        <authorList>
            <person name="Petersen C."/>
            <person name="Sorensen T."/>
            <person name="Nielsen M.R."/>
            <person name="Sondergaard T.E."/>
            <person name="Sorensen J.L."/>
            <person name="Fitzpatrick D.A."/>
            <person name="Frisvad J.C."/>
            <person name="Nielsen K.L."/>
        </authorList>
    </citation>
    <scope>NUCLEOTIDE SEQUENCE</scope>
    <source>
        <strain evidence="2">IBT 12815</strain>
    </source>
</reference>
<keyword evidence="3" id="KW-1185">Reference proteome</keyword>
<comment type="caution">
    <text evidence="2">The sequence shown here is derived from an EMBL/GenBank/DDBJ whole genome shotgun (WGS) entry which is preliminary data.</text>
</comment>
<feature type="non-terminal residue" evidence="2">
    <location>
        <position position="590"/>
    </location>
</feature>
<protein>
    <submittedName>
        <fullName evidence="2">Uncharacterized protein</fullName>
    </submittedName>
</protein>
<dbReference type="EMBL" id="JAQJAE010000001">
    <property type="protein sequence ID" value="KAJ5617830.1"/>
    <property type="molecule type" value="Genomic_DNA"/>
</dbReference>
<feature type="region of interest" description="Disordered" evidence="1">
    <location>
        <begin position="191"/>
        <end position="213"/>
    </location>
</feature>
<evidence type="ECO:0000256" key="1">
    <source>
        <dbReference type="SAM" id="MobiDB-lite"/>
    </source>
</evidence>
<dbReference type="GeneID" id="81584244"/>
<dbReference type="AlphaFoldDB" id="A0AAD6EJJ6"/>
<accession>A0AAD6EJJ6</accession>
<evidence type="ECO:0000313" key="2">
    <source>
        <dbReference type="EMBL" id="KAJ5617830.1"/>
    </source>
</evidence>
<organism evidence="2 3">
    <name type="scientific">Penicillium hordei</name>
    <dbReference type="NCBI Taxonomy" id="40994"/>
    <lineage>
        <taxon>Eukaryota</taxon>
        <taxon>Fungi</taxon>
        <taxon>Dikarya</taxon>
        <taxon>Ascomycota</taxon>
        <taxon>Pezizomycotina</taxon>
        <taxon>Eurotiomycetes</taxon>
        <taxon>Eurotiomycetidae</taxon>
        <taxon>Eurotiales</taxon>
        <taxon>Aspergillaceae</taxon>
        <taxon>Penicillium</taxon>
    </lineage>
</organism>
<proteinExistence type="predicted"/>
<dbReference type="Proteomes" id="UP001213799">
    <property type="component" value="Unassembled WGS sequence"/>
</dbReference>
<evidence type="ECO:0000313" key="3">
    <source>
        <dbReference type="Proteomes" id="UP001213799"/>
    </source>
</evidence>
<sequence length="590" mass="67121">ITKKSILKLACPVVLNLIHCGADVCCIQIPCFHPGLARYSVNPEMFAKVLDMTMWTLLLAISVVLDSAATFEERSREDCCIYMKSTVEKTLNDQNFYGRYDDLKAQLHGERPKWSSTTLNMREHSRLAVAIDFLWFDLPSMSQAPPIEDNKPGLYDWFFWANKLTKGSSFLADASVSAILGPGATFVSQEHSRRQQVSLGTTERPRKRQKLQQEPFKTDEVITISEGLHVPTDRDFVPSSIRRFLEDLSFKLSGPTNHQVAVELVSSELSIALLPSQLVDACQFLEQEWGISQPSRFQAQYQQSWNGAPVAIWRNSKFAIFWEDPDGQNFKFVLCAPSSTNQALSSKGKFIFFTQDGIDLWDDNGTPYRTQEGTLGTGASATFPLCRLFYTQDQEYLGYQLVRLWEQETGLTWSSIVVQQLRRAAGMTEANALESVNEIRAKLFQGESRSLVCLNWSTEELQPYQGNPQPSDALWLLQKCLHENWPMGGVVFIGDPSKFTWRLDNFWVKLYKSLASGKYSNHPRINEVSAWALDLSNQRKTAQVIANLKCFSCILRQKKIQARDYQRIAQEKRDVKFVGTEIEISYDLVS</sequence>
<name>A0AAD6EJJ6_9EURO</name>
<reference evidence="2" key="2">
    <citation type="submission" date="2023-01" db="EMBL/GenBank/DDBJ databases">
        <authorList>
            <person name="Petersen C."/>
        </authorList>
    </citation>
    <scope>NUCLEOTIDE SEQUENCE</scope>
    <source>
        <strain evidence="2">IBT 12815</strain>
    </source>
</reference>